<gene>
    <name evidence="1" type="ORF">PUN28_013143</name>
</gene>
<name>A0AAW2FC76_9HYME</name>
<organism evidence="1 2">
    <name type="scientific">Cardiocondyla obscurior</name>
    <dbReference type="NCBI Taxonomy" id="286306"/>
    <lineage>
        <taxon>Eukaryota</taxon>
        <taxon>Metazoa</taxon>
        <taxon>Ecdysozoa</taxon>
        <taxon>Arthropoda</taxon>
        <taxon>Hexapoda</taxon>
        <taxon>Insecta</taxon>
        <taxon>Pterygota</taxon>
        <taxon>Neoptera</taxon>
        <taxon>Endopterygota</taxon>
        <taxon>Hymenoptera</taxon>
        <taxon>Apocrita</taxon>
        <taxon>Aculeata</taxon>
        <taxon>Formicoidea</taxon>
        <taxon>Formicidae</taxon>
        <taxon>Myrmicinae</taxon>
        <taxon>Cardiocondyla</taxon>
    </lineage>
</organism>
<evidence type="ECO:0000313" key="2">
    <source>
        <dbReference type="Proteomes" id="UP001430953"/>
    </source>
</evidence>
<dbReference type="EMBL" id="JADYXP020000013">
    <property type="protein sequence ID" value="KAL0111750.1"/>
    <property type="molecule type" value="Genomic_DNA"/>
</dbReference>
<proteinExistence type="predicted"/>
<reference evidence="1 2" key="1">
    <citation type="submission" date="2023-03" db="EMBL/GenBank/DDBJ databases">
        <title>High recombination rates correlate with genetic variation in Cardiocondyla obscurior ants.</title>
        <authorList>
            <person name="Errbii M."/>
        </authorList>
    </citation>
    <scope>NUCLEOTIDE SEQUENCE [LARGE SCALE GENOMIC DNA]</scope>
    <source>
        <strain evidence="1">Alpha-2009</strain>
        <tissue evidence="1">Whole body</tissue>
    </source>
</reference>
<accession>A0AAW2FC76</accession>
<dbReference type="AlphaFoldDB" id="A0AAW2FC76"/>
<sequence length="70" mass="8244">MKASLHSPLYLVGKKINHGDIKIIDSSLEIKIKLIYVRGTLQLMQPYTNQSRKSAERNFYIERNENIFYN</sequence>
<comment type="caution">
    <text evidence="1">The sequence shown here is derived from an EMBL/GenBank/DDBJ whole genome shotgun (WGS) entry which is preliminary data.</text>
</comment>
<evidence type="ECO:0000313" key="1">
    <source>
        <dbReference type="EMBL" id="KAL0111750.1"/>
    </source>
</evidence>
<dbReference type="Proteomes" id="UP001430953">
    <property type="component" value="Unassembled WGS sequence"/>
</dbReference>
<keyword evidence="2" id="KW-1185">Reference proteome</keyword>
<protein>
    <submittedName>
        <fullName evidence="1">Uncharacterized protein</fullName>
    </submittedName>
</protein>